<evidence type="ECO:0000313" key="14">
    <source>
        <dbReference type="EMBL" id="CAH1107744.1"/>
    </source>
</evidence>
<comment type="similarity">
    <text evidence="12">Belongs to the DRC3 family.</text>
</comment>
<keyword evidence="6" id="KW-0282">Flagellum</keyword>
<sequence length="541" mass="64001">MNPCKAREPKIIDGHLLRVCIEQQLPKGELGRLMKTEGVDPGNVEEMRLEFMNIVKMDHLWVLKSLTKLKLNNNLIEKIENLESLIHLQDLDLSFNKITKIENLGSLGKLRILNLFVNKIEKLENMENLKSLTIFSVGKNLIKDKESVHHLRRIPMLISLNMANNPCTEYEDFRRYVAAFLPTLVWYEYKKIHDEERETGVVKFRQLIIDQEELEEKELAKILQKEREDREAELNMDSFVEYLNTRNLFDQMWEKDDEGKLLLNLGDDIRELYADFQTNFVNYCKEVFDIGQRHYKIRKDEIEAFMRCTEHAKHLSQLESIQLMEEFLEAKNILFSKGQEVQKNLEDGEIDEREYDRLVFELTDEFNKLIHVTWKKLMKLELVLFEQMDEVNQNFERNLTEMIGNLIEESQNCFTQLRELEQQYTDRLTEAANKMFNNIGLVEDLVIPDVLDEVMSDKDNLLNCLGATHDTHLTVIDTREDVLIFRAKGWLESFTNNLFTGEVDRNRYKILELSHFLDIQREEFEALIEPPKELVVVQDDD</sequence>
<proteinExistence type="inferred from homology"/>
<keyword evidence="15" id="KW-1185">Reference proteome</keyword>
<evidence type="ECO:0000256" key="3">
    <source>
        <dbReference type="ARBA" id="ARBA00022490"/>
    </source>
</evidence>
<dbReference type="Gene3D" id="3.80.10.10">
    <property type="entry name" value="Ribonuclease Inhibitor"/>
    <property type="match status" value="1"/>
</dbReference>
<keyword evidence="4" id="KW-0433">Leucine-rich repeat</keyword>
<evidence type="ECO:0000256" key="5">
    <source>
        <dbReference type="ARBA" id="ARBA00022737"/>
    </source>
</evidence>
<dbReference type="AlphaFoldDB" id="A0A9P0CT05"/>
<evidence type="ECO:0000256" key="13">
    <source>
        <dbReference type="ARBA" id="ARBA00040950"/>
    </source>
</evidence>
<dbReference type="Proteomes" id="UP001153636">
    <property type="component" value="Chromosome 3"/>
</dbReference>
<evidence type="ECO:0000256" key="1">
    <source>
        <dbReference type="ARBA" id="ARBA00003843"/>
    </source>
</evidence>
<dbReference type="InterPro" id="IPR032675">
    <property type="entry name" value="LRR_dom_sf"/>
</dbReference>
<dbReference type="SUPFAM" id="SSF52075">
    <property type="entry name" value="Outer arm dynein light chain 1"/>
    <property type="match status" value="1"/>
</dbReference>
<comment type="subcellular location">
    <subcellularLocation>
        <location evidence="2">Cytoplasm</location>
        <location evidence="2">Cytoskeleton</location>
        <location evidence="2">Flagellum axoneme</location>
    </subcellularLocation>
</comment>
<keyword evidence="3" id="KW-0963">Cytoplasm</keyword>
<protein>
    <recommendedName>
        <fullName evidence="11">Dynein axonemal assembly factor 1 homolog</fullName>
    </recommendedName>
    <alternativeName>
        <fullName evidence="13">Dynein regulatory complex subunit 3</fullName>
    </alternativeName>
</protein>
<dbReference type="Pfam" id="PF14580">
    <property type="entry name" value="LRR_9"/>
    <property type="match status" value="1"/>
</dbReference>
<evidence type="ECO:0000256" key="9">
    <source>
        <dbReference type="ARBA" id="ARBA00023212"/>
    </source>
</evidence>
<dbReference type="PANTHER" id="PTHR45973:SF12">
    <property type="entry name" value="DYNEIN REGULATORY COMPLEX SUBUNIT 3"/>
    <property type="match status" value="1"/>
</dbReference>
<evidence type="ECO:0000256" key="4">
    <source>
        <dbReference type="ARBA" id="ARBA00022614"/>
    </source>
</evidence>
<evidence type="ECO:0000256" key="6">
    <source>
        <dbReference type="ARBA" id="ARBA00022846"/>
    </source>
</evidence>
<keyword evidence="10" id="KW-0966">Cell projection</keyword>
<dbReference type="SMART" id="SM00365">
    <property type="entry name" value="LRR_SD22"/>
    <property type="match status" value="4"/>
</dbReference>
<dbReference type="GO" id="GO:0005929">
    <property type="term" value="C:cilium"/>
    <property type="evidence" value="ECO:0007669"/>
    <property type="project" value="TreeGrafter"/>
</dbReference>
<dbReference type="InterPro" id="IPR050576">
    <property type="entry name" value="Cilia_flagella_integrity"/>
</dbReference>
<evidence type="ECO:0000256" key="12">
    <source>
        <dbReference type="ARBA" id="ARBA00038378"/>
    </source>
</evidence>
<dbReference type="InterPro" id="IPR001611">
    <property type="entry name" value="Leu-rich_rpt"/>
</dbReference>
<gene>
    <name evidence="14" type="ORF">PSYICH_LOCUS9590</name>
</gene>
<keyword evidence="9" id="KW-0206">Cytoskeleton</keyword>
<keyword evidence="8" id="KW-0969">Cilium</keyword>
<name>A0A9P0CT05_9CUCU</name>
<evidence type="ECO:0000256" key="10">
    <source>
        <dbReference type="ARBA" id="ARBA00023273"/>
    </source>
</evidence>
<keyword evidence="5" id="KW-0677">Repeat</keyword>
<evidence type="ECO:0000256" key="8">
    <source>
        <dbReference type="ARBA" id="ARBA00023069"/>
    </source>
</evidence>
<comment type="function">
    <text evidence="1">Cilium-specific protein required for cilia structures.</text>
</comment>
<evidence type="ECO:0000313" key="15">
    <source>
        <dbReference type="Proteomes" id="UP001153636"/>
    </source>
</evidence>
<dbReference type="OrthoDB" id="27917at2759"/>
<reference evidence="14" key="1">
    <citation type="submission" date="2022-01" db="EMBL/GenBank/DDBJ databases">
        <authorList>
            <person name="King R."/>
        </authorList>
    </citation>
    <scope>NUCLEOTIDE SEQUENCE</scope>
</reference>
<organism evidence="14 15">
    <name type="scientific">Psylliodes chrysocephalus</name>
    <dbReference type="NCBI Taxonomy" id="3402493"/>
    <lineage>
        <taxon>Eukaryota</taxon>
        <taxon>Metazoa</taxon>
        <taxon>Ecdysozoa</taxon>
        <taxon>Arthropoda</taxon>
        <taxon>Hexapoda</taxon>
        <taxon>Insecta</taxon>
        <taxon>Pterygota</taxon>
        <taxon>Neoptera</taxon>
        <taxon>Endopterygota</taxon>
        <taxon>Coleoptera</taxon>
        <taxon>Polyphaga</taxon>
        <taxon>Cucujiformia</taxon>
        <taxon>Chrysomeloidea</taxon>
        <taxon>Chrysomelidae</taxon>
        <taxon>Galerucinae</taxon>
        <taxon>Alticini</taxon>
        <taxon>Psylliodes</taxon>
    </lineage>
</organism>
<evidence type="ECO:0000256" key="7">
    <source>
        <dbReference type="ARBA" id="ARBA00023054"/>
    </source>
</evidence>
<keyword evidence="7" id="KW-0175">Coiled coil</keyword>
<dbReference type="PANTHER" id="PTHR45973">
    <property type="entry name" value="PROTEIN PHOSPHATASE 1 REGULATORY SUBUNIT SDS22-RELATED"/>
    <property type="match status" value="1"/>
</dbReference>
<accession>A0A9P0CT05</accession>
<evidence type="ECO:0000256" key="2">
    <source>
        <dbReference type="ARBA" id="ARBA00004611"/>
    </source>
</evidence>
<dbReference type="PROSITE" id="PS51450">
    <property type="entry name" value="LRR"/>
    <property type="match status" value="3"/>
</dbReference>
<dbReference type="EMBL" id="OV651815">
    <property type="protein sequence ID" value="CAH1107744.1"/>
    <property type="molecule type" value="Genomic_DNA"/>
</dbReference>
<evidence type="ECO:0000256" key="11">
    <source>
        <dbReference type="ARBA" id="ARBA00024433"/>
    </source>
</evidence>